<protein>
    <submittedName>
        <fullName evidence="1">Uncharacterized protein</fullName>
    </submittedName>
</protein>
<sequence>MELAERYAQRGMAAEQAVWALGHTAEIPQSREALARLAADEALPPEIREPATQQIT</sequence>
<dbReference type="RefSeq" id="WP_185298767.1">
    <property type="nucleotide sequence ID" value="NZ_CP045702.1"/>
</dbReference>
<keyword evidence="2" id="KW-1185">Reference proteome</keyword>
<dbReference type="EMBL" id="CP045702">
    <property type="protein sequence ID" value="QNE75236.1"/>
    <property type="molecule type" value="Genomic_DNA"/>
</dbReference>
<dbReference type="KEGG" id="sfiy:F0344_12000"/>
<gene>
    <name evidence="1" type="ORF">F0344_12000</name>
</gene>
<organism evidence="1 2">
    <name type="scientific">Streptomyces finlayi</name>
    <dbReference type="NCBI Taxonomy" id="67296"/>
    <lineage>
        <taxon>Bacteria</taxon>
        <taxon>Bacillati</taxon>
        <taxon>Actinomycetota</taxon>
        <taxon>Actinomycetes</taxon>
        <taxon>Kitasatosporales</taxon>
        <taxon>Streptomycetaceae</taxon>
        <taxon>Streptomyces</taxon>
    </lineage>
</organism>
<dbReference type="AlphaFoldDB" id="A0A7G7BIS1"/>
<proteinExistence type="predicted"/>
<name>A0A7G7BIS1_9ACTN</name>
<evidence type="ECO:0000313" key="1">
    <source>
        <dbReference type="EMBL" id="QNE75236.1"/>
    </source>
</evidence>
<evidence type="ECO:0000313" key="2">
    <source>
        <dbReference type="Proteomes" id="UP000515307"/>
    </source>
</evidence>
<reference evidence="2" key="1">
    <citation type="submission" date="2019-10" db="EMBL/GenBank/DDBJ databases">
        <title>Antimicrobial potential of Antarctic Bacteria.</title>
        <authorList>
            <person name="Benaud N."/>
            <person name="Edwards R.J."/>
            <person name="Ferrari B.C."/>
        </authorList>
    </citation>
    <scope>NUCLEOTIDE SEQUENCE [LARGE SCALE GENOMIC DNA]</scope>
    <source>
        <strain evidence="2">NBSH44</strain>
    </source>
</reference>
<dbReference type="Proteomes" id="UP000515307">
    <property type="component" value="Chromosome"/>
</dbReference>
<accession>A0A7G7BIS1</accession>